<reference evidence="1" key="1">
    <citation type="submission" date="2022-07" db="EMBL/GenBank/DDBJ databases">
        <title>Phylogenomic reconstructions and comparative analyses of Kickxellomycotina fungi.</title>
        <authorList>
            <person name="Reynolds N.K."/>
            <person name="Stajich J.E."/>
            <person name="Barry K."/>
            <person name="Grigoriev I.V."/>
            <person name="Crous P."/>
            <person name="Smith M.E."/>
        </authorList>
    </citation>
    <scope>NUCLEOTIDE SEQUENCE</scope>
    <source>
        <strain evidence="1">NRRL 3115</strain>
    </source>
</reference>
<name>A0A9W8KWG6_9FUNG</name>
<evidence type="ECO:0000313" key="1">
    <source>
        <dbReference type="EMBL" id="KAJ2672270.1"/>
    </source>
</evidence>
<sequence>MTTSISADLKRTFDNICAVPGSVGAIMIRDDGEIARASGELCEVDDAYALSNLMKDAAQLLAIVRPGVKTLTKATLLRQDGVSVVVTPHQGHVLAVKLTGR</sequence>
<protein>
    <submittedName>
        <fullName evidence="1">Uncharacterized protein</fullName>
    </submittedName>
</protein>
<dbReference type="OrthoDB" id="5572296at2759"/>
<comment type="caution">
    <text evidence="1">The sequence shown here is derived from an EMBL/GenBank/DDBJ whole genome shotgun (WGS) entry which is preliminary data.</text>
</comment>
<dbReference type="EMBL" id="JANBTW010000086">
    <property type="protein sequence ID" value="KAJ2672270.1"/>
    <property type="molecule type" value="Genomic_DNA"/>
</dbReference>
<dbReference type="Proteomes" id="UP001151518">
    <property type="component" value="Unassembled WGS sequence"/>
</dbReference>
<evidence type="ECO:0000313" key="2">
    <source>
        <dbReference type="Proteomes" id="UP001151518"/>
    </source>
</evidence>
<dbReference type="AlphaFoldDB" id="A0A9W8KWG6"/>
<gene>
    <name evidence="1" type="ORF">GGI25_005197</name>
</gene>
<accession>A0A9W8KWG6</accession>
<organism evidence="1 2">
    <name type="scientific">Coemansia spiralis</name>
    <dbReference type="NCBI Taxonomy" id="417178"/>
    <lineage>
        <taxon>Eukaryota</taxon>
        <taxon>Fungi</taxon>
        <taxon>Fungi incertae sedis</taxon>
        <taxon>Zoopagomycota</taxon>
        <taxon>Kickxellomycotina</taxon>
        <taxon>Kickxellomycetes</taxon>
        <taxon>Kickxellales</taxon>
        <taxon>Kickxellaceae</taxon>
        <taxon>Coemansia</taxon>
    </lineage>
</organism>
<proteinExistence type="predicted"/>